<evidence type="ECO:0000259" key="6">
    <source>
        <dbReference type="SMART" id="SM00752"/>
    </source>
</evidence>
<dbReference type="EMBL" id="JAERQJ010000002">
    <property type="protein sequence ID" value="MBL0682869.1"/>
    <property type="molecule type" value="Genomic_DNA"/>
</dbReference>
<feature type="transmembrane region" description="Helical" evidence="5">
    <location>
        <begin position="254"/>
        <end position="276"/>
    </location>
</feature>
<dbReference type="GO" id="GO:0015035">
    <property type="term" value="F:protein-disulfide reductase activity"/>
    <property type="evidence" value="ECO:0007669"/>
    <property type="project" value="InterPro"/>
</dbReference>
<protein>
    <submittedName>
        <fullName evidence="7">DUF393 domain-containing protein</fullName>
    </submittedName>
</protein>
<proteinExistence type="predicted"/>
<dbReference type="SMART" id="SM00752">
    <property type="entry name" value="HTTM"/>
    <property type="match status" value="1"/>
</dbReference>
<gene>
    <name evidence="7" type="ORF">JJQ60_05020</name>
</gene>
<dbReference type="AlphaFoldDB" id="A0A937D534"/>
<name>A0A937D534_9FLAO</name>
<dbReference type="InterPro" id="IPR053934">
    <property type="entry name" value="HTTM_dom"/>
</dbReference>
<dbReference type="PANTHER" id="PTHR33639">
    <property type="entry name" value="THIOL-DISULFIDE OXIDOREDUCTASE DCC"/>
    <property type="match status" value="1"/>
</dbReference>
<feature type="transmembrane region" description="Helical" evidence="5">
    <location>
        <begin position="96"/>
        <end position="115"/>
    </location>
</feature>
<comment type="subcellular location">
    <subcellularLocation>
        <location evidence="1">Endomembrane system</location>
        <topology evidence="1">Multi-pass membrane protein</topology>
    </subcellularLocation>
</comment>
<evidence type="ECO:0000313" key="7">
    <source>
        <dbReference type="EMBL" id="MBL0682869.1"/>
    </source>
</evidence>
<reference evidence="7" key="1">
    <citation type="submission" date="2021-01" db="EMBL/GenBank/DDBJ databases">
        <authorList>
            <person name="Zhong Y.L."/>
        </authorList>
    </citation>
    <scope>NUCLEOTIDE SEQUENCE</scope>
    <source>
        <strain evidence="7">KCTC 23302</strain>
    </source>
</reference>
<dbReference type="Pfam" id="PF05090">
    <property type="entry name" value="HTTM"/>
    <property type="match status" value="1"/>
</dbReference>
<feature type="domain" description="HTTM-like" evidence="6">
    <location>
        <begin position="13"/>
        <end position="288"/>
    </location>
</feature>
<feature type="transmembrane region" description="Helical" evidence="5">
    <location>
        <begin position="159"/>
        <end position="180"/>
    </location>
</feature>
<feature type="transmembrane region" description="Helical" evidence="5">
    <location>
        <begin position="121"/>
        <end position="138"/>
    </location>
</feature>
<feature type="transmembrane region" description="Helical" evidence="5">
    <location>
        <begin position="70"/>
        <end position="89"/>
    </location>
</feature>
<evidence type="ECO:0000313" key="8">
    <source>
        <dbReference type="Proteomes" id="UP000651057"/>
    </source>
</evidence>
<dbReference type="PANTHER" id="PTHR33639:SF2">
    <property type="entry name" value="DUF393 DOMAIN-CONTAINING PROTEIN"/>
    <property type="match status" value="1"/>
</dbReference>
<dbReference type="RefSeq" id="WP_201917340.1">
    <property type="nucleotide sequence ID" value="NZ_BAABAX010000023.1"/>
</dbReference>
<sequence length="445" mass="51466">MNAYLKKIQNHWFIKVTPQRLALLRIATGLFSLWYIVSRFGMLQRMAKSKEAFDPIGILSWMRDPLSPEVFWWISIGVILLNIGYIIGWKFKYTGPAFAIVVLLFFTYRNSWSMIYHNRNALIIHIVILGFVASADALSWDSFNRVKRGFKLPRAHWQYGWPIQLICAVTVGAYLLAGIAKLAGDLAWDWATGSAMRSQVAVDAIRKEMLGSEAAPLFDFLFEHTWLFLGMGILTFILELGAPLALVKRRWGMIWATLTWMMHWGIFFIMGIRFRYQMTGLIFLSFFDVEKLWKPSDRRAIITSLKEDAPQSTPKPIILFDGVCNLCNGWIQFILKRERDPLYLFASLQSESARVVLGNRNPVPQSLSSIVLIENGIVYQKSDAILRICSNLKLPWPLAKALYIIPRVFRDQIYNIIAANRYRWFGKKNQCVLLQPDQQYRFLDT</sequence>
<comment type="caution">
    <text evidence="7">The sequence shown here is derived from an EMBL/GenBank/DDBJ whole genome shotgun (WGS) entry which is preliminary data.</text>
</comment>
<dbReference type="Pfam" id="PF04134">
    <property type="entry name" value="DCC1-like"/>
    <property type="match status" value="1"/>
</dbReference>
<keyword evidence="2 5" id="KW-0812">Transmembrane</keyword>
<dbReference type="Proteomes" id="UP000651057">
    <property type="component" value="Unassembled WGS sequence"/>
</dbReference>
<evidence type="ECO:0000256" key="2">
    <source>
        <dbReference type="ARBA" id="ARBA00022692"/>
    </source>
</evidence>
<evidence type="ECO:0000256" key="3">
    <source>
        <dbReference type="ARBA" id="ARBA00022989"/>
    </source>
</evidence>
<dbReference type="InterPro" id="IPR007263">
    <property type="entry name" value="DCC1-like"/>
</dbReference>
<feature type="transmembrane region" description="Helical" evidence="5">
    <location>
        <begin position="21"/>
        <end position="37"/>
    </location>
</feature>
<evidence type="ECO:0000256" key="1">
    <source>
        <dbReference type="ARBA" id="ARBA00004127"/>
    </source>
</evidence>
<keyword evidence="8" id="KW-1185">Reference proteome</keyword>
<feature type="transmembrane region" description="Helical" evidence="5">
    <location>
        <begin position="226"/>
        <end position="247"/>
    </location>
</feature>
<accession>A0A937D534</accession>
<dbReference type="InterPro" id="IPR052927">
    <property type="entry name" value="DCC_oxidoreductase"/>
</dbReference>
<evidence type="ECO:0000256" key="4">
    <source>
        <dbReference type="ARBA" id="ARBA00023136"/>
    </source>
</evidence>
<organism evidence="7 8">
    <name type="scientific">Aquimarina mytili</name>
    <dbReference type="NCBI Taxonomy" id="874423"/>
    <lineage>
        <taxon>Bacteria</taxon>
        <taxon>Pseudomonadati</taxon>
        <taxon>Bacteroidota</taxon>
        <taxon>Flavobacteriia</taxon>
        <taxon>Flavobacteriales</taxon>
        <taxon>Flavobacteriaceae</taxon>
        <taxon>Aquimarina</taxon>
    </lineage>
</organism>
<evidence type="ECO:0000256" key="5">
    <source>
        <dbReference type="SAM" id="Phobius"/>
    </source>
</evidence>
<keyword evidence="4 5" id="KW-0472">Membrane</keyword>
<keyword evidence="3 5" id="KW-1133">Transmembrane helix</keyword>
<dbReference type="GO" id="GO:0012505">
    <property type="term" value="C:endomembrane system"/>
    <property type="evidence" value="ECO:0007669"/>
    <property type="project" value="UniProtKB-SubCell"/>
</dbReference>
<dbReference type="InterPro" id="IPR011020">
    <property type="entry name" value="HTTM-like"/>
</dbReference>